<dbReference type="EMBL" id="KN832994">
    <property type="protein sequence ID" value="KIM82578.1"/>
    <property type="molecule type" value="Genomic_DNA"/>
</dbReference>
<evidence type="ECO:0000313" key="1">
    <source>
        <dbReference type="EMBL" id="KIM82578.1"/>
    </source>
</evidence>
<accession>A0A0C3B8G0</accession>
<proteinExistence type="predicted"/>
<name>A0A0C3B8G0_PILCF</name>
<reference evidence="2" key="2">
    <citation type="submission" date="2015-01" db="EMBL/GenBank/DDBJ databases">
        <title>Evolutionary Origins and Diversification of the Mycorrhizal Mutualists.</title>
        <authorList>
            <consortium name="DOE Joint Genome Institute"/>
            <consortium name="Mycorrhizal Genomics Consortium"/>
            <person name="Kohler A."/>
            <person name="Kuo A."/>
            <person name="Nagy L.G."/>
            <person name="Floudas D."/>
            <person name="Copeland A."/>
            <person name="Barry K.W."/>
            <person name="Cichocki N."/>
            <person name="Veneault-Fourrey C."/>
            <person name="LaButti K."/>
            <person name="Lindquist E.A."/>
            <person name="Lipzen A."/>
            <person name="Lundell T."/>
            <person name="Morin E."/>
            <person name="Murat C."/>
            <person name="Riley R."/>
            <person name="Ohm R."/>
            <person name="Sun H."/>
            <person name="Tunlid A."/>
            <person name="Henrissat B."/>
            <person name="Grigoriev I.V."/>
            <person name="Hibbett D.S."/>
            <person name="Martin F."/>
        </authorList>
    </citation>
    <scope>NUCLEOTIDE SEQUENCE [LARGE SCALE GENOMIC DNA]</scope>
    <source>
        <strain evidence="2">F 1598</strain>
    </source>
</reference>
<organism evidence="1 2">
    <name type="scientific">Piloderma croceum (strain F 1598)</name>
    <dbReference type="NCBI Taxonomy" id="765440"/>
    <lineage>
        <taxon>Eukaryota</taxon>
        <taxon>Fungi</taxon>
        <taxon>Dikarya</taxon>
        <taxon>Basidiomycota</taxon>
        <taxon>Agaricomycotina</taxon>
        <taxon>Agaricomycetes</taxon>
        <taxon>Agaricomycetidae</taxon>
        <taxon>Atheliales</taxon>
        <taxon>Atheliaceae</taxon>
        <taxon>Piloderma</taxon>
    </lineage>
</organism>
<protein>
    <submittedName>
        <fullName evidence="1">Uncharacterized protein</fullName>
    </submittedName>
</protein>
<keyword evidence="2" id="KW-1185">Reference proteome</keyword>
<dbReference type="Proteomes" id="UP000054166">
    <property type="component" value="Unassembled WGS sequence"/>
</dbReference>
<sequence>MRDGWSRLGGVAYNQETGGQTISTDMLRVQINGMNESGDSVARLSGKNADVSRRVADKFFPFLFVSSGFLIVHHVVCCSFIATCCPHEPLCSGPFPVRNFETYELESQWPGDWH</sequence>
<gene>
    <name evidence="1" type="ORF">PILCRDRAFT_467224</name>
</gene>
<evidence type="ECO:0000313" key="2">
    <source>
        <dbReference type="Proteomes" id="UP000054166"/>
    </source>
</evidence>
<dbReference type="AlphaFoldDB" id="A0A0C3B8G0"/>
<dbReference type="InParanoid" id="A0A0C3B8G0"/>
<reference evidence="1 2" key="1">
    <citation type="submission" date="2014-04" db="EMBL/GenBank/DDBJ databases">
        <authorList>
            <consortium name="DOE Joint Genome Institute"/>
            <person name="Kuo A."/>
            <person name="Tarkka M."/>
            <person name="Buscot F."/>
            <person name="Kohler A."/>
            <person name="Nagy L.G."/>
            <person name="Floudas D."/>
            <person name="Copeland A."/>
            <person name="Barry K.W."/>
            <person name="Cichocki N."/>
            <person name="Veneault-Fourrey C."/>
            <person name="LaButti K."/>
            <person name="Lindquist E.A."/>
            <person name="Lipzen A."/>
            <person name="Lundell T."/>
            <person name="Morin E."/>
            <person name="Murat C."/>
            <person name="Sun H."/>
            <person name="Tunlid A."/>
            <person name="Henrissat B."/>
            <person name="Grigoriev I.V."/>
            <person name="Hibbett D.S."/>
            <person name="Martin F."/>
            <person name="Nordberg H.P."/>
            <person name="Cantor M.N."/>
            <person name="Hua S.X."/>
        </authorList>
    </citation>
    <scope>NUCLEOTIDE SEQUENCE [LARGE SCALE GENOMIC DNA]</scope>
    <source>
        <strain evidence="1 2">F 1598</strain>
    </source>
</reference>
<dbReference type="HOGENOM" id="CLU_2121975_0_0_1"/>